<dbReference type="InterPro" id="IPR044750">
    <property type="entry name" value="C2_SRC2/BAP"/>
</dbReference>
<reference evidence="2" key="1">
    <citation type="journal article" date="2020" name="bioRxiv">
        <title>Hybrid origin of Populus tomentosa Carr. identified through genome sequencing and phylogenomic analysis.</title>
        <authorList>
            <person name="An X."/>
            <person name="Gao K."/>
            <person name="Chen Z."/>
            <person name="Li J."/>
            <person name="Yang X."/>
            <person name="Yang X."/>
            <person name="Zhou J."/>
            <person name="Guo T."/>
            <person name="Zhao T."/>
            <person name="Huang S."/>
            <person name="Miao D."/>
            <person name="Khan W.U."/>
            <person name="Rao P."/>
            <person name="Ye M."/>
            <person name="Lei B."/>
            <person name="Liao W."/>
            <person name="Wang J."/>
            <person name="Ji L."/>
            <person name="Li Y."/>
            <person name="Guo B."/>
            <person name="Mustafa N.S."/>
            <person name="Li S."/>
            <person name="Yun Q."/>
            <person name="Keller S.R."/>
            <person name="Mao J."/>
            <person name="Zhang R."/>
            <person name="Strauss S.H."/>
        </authorList>
    </citation>
    <scope>NUCLEOTIDE SEQUENCE</scope>
    <source>
        <strain evidence="2">GM15</strain>
        <tissue evidence="2">Leaf</tissue>
    </source>
</reference>
<dbReference type="PROSITE" id="PS50004">
    <property type="entry name" value="C2"/>
    <property type="match status" value="1"/>
</dbReference>
<name>A0A8X7ZB13_POPTO</name>
<comment type="caution">
    <text evidence="2">The sequence shown here is derived from an EMBL/GenBank/DDBJ whole genome shotgun (WGS) entry which is preliminary data.</text>
</comment>
<dbReference type="PANTHER" id="PTHR32246">
    <property type="entry name" value="INGRESSION PROTEIN FIC1"/>
    <property type="match status" value="1"/>
</dbReference>
<dbReference type="Proteomes" id="UP000886885">
    <property type="component" value="Chromosome 8A"/>
</dbReference>
<dbReference type="Pfam" id="PF00168">
    <property type="entry name" value="C2"/>
    <property type="match status" value="1"/>
</dbReference>
<evidence type="ECO:0000313" key="2">
    <source>
        <dbReference type="EMBL" id="KAG6765420.1"/>
    </source>
</evidence>
<proteinExistence type="predicted"/>
<dbReference type="InterPro" id="IPR000008">
    <property type="entry name" value="C2_dom"/>
</dbReference>
<dbReference type="SMART" id="SM00239">
    <property type="entry name" value="C2"/>
    <property type="match status" value="1"/>
</dbReference>
<dbReference type="GO" id="GO:0006952">
    <property type="term" value="P:defense response"/>
    <property type="evidence" value="ECO:0007669"/>
    <property type="project" value="InterPro"/>
</dbReference>
<evidence type="ECO:0000259" key="1">
    <source>
        <dbReference type="PROSITE" id="PS50004"/>
    </source>
</evidence>
<dbReference type="EMBL" id="JAAWWB010000015">
    <property type="protein sequence ID" value="KAG6765420.1"/>
    <property type="molecule type" value="Genomic_DNA"/>
</dbReference>
<dbReference type="AlphaFoldDB" id="A0A8X7ZB13"/>
<keyword evidence="3" id="KW-1185">Reference proteome</keyword>
<dbReference type="OrthoDB" id="67700at2759"/>
<accession>A0A8X7ZB13</accession>
<dbReference type="CDD" id="cd04051">
    <property type="entry name" value="C2_SRC2_like"/>
    <property type="match status" value="1"/>
</dbReference>
<feature type="domain" description="C2" evidence="1">
    <location>
        <begin position="1"/>
        <end position="120"/>
    </location>
</feature>
<gene>
    <name evidence="2" type="ORF">POTOM_029462</name>
</gene>
<sequence>MATSRPPPPVPLDLDLTIISAKHLKNVNWKTGDLKPYAVFWVDPSRRLSTKSDESGSTRPVWNERFTLPLTFALRDSFLTLEIFHSKPSETPKPLVGTLRVALKDLSDPDDSNRVRTLELTRPSGRPQGKIRIKLGVRERPFSPHPPPQPVYGITAPQSYYYSGAAIPPPPDYRRLSMALPASLSPPPPPAPHYGPCHDAYPPPYYPGYHSSAPPSPTPPRHFFDRTMGSYGSGPSAPVDYGSYDTQRERHKGGKGMGFGTGLAVGAVAGTLGGLALEEGLKHEEEKIAEKVENDLAARDDYSDYRADYGFKEKQGNADIDVVVALTAKAIWMLRCTYNNPLFYSPLAPPTHHSSFLVLNGLKPNAFDPVLCVHCTPTQYSLRSDGMILTWECWRCLAIFVSGDDPKFSVLVWSNGVGWYLVIIGAVRFHLSFGRVGSVKCAPSRGREEVQSLGRGG</sequence>
<organism evidence="2 3">
    <name type="scientific">Populus tomentosa</name>
    <name type="common">Chinese white poplar</name>
    <dbReference type="NCBI Taxonomy" id="118781"/>
    <lineage>
        <taxon>Eukaryota</taxon>
        <taxon>Viridiplantae</taxon>
        <taxon>Streptophyta</taxon>
        <taxon>Embryophyta</taxon>
        <taxon>Tracheophyta</taxon>
        <taxon>Spermatophyta</taxon>
        <taxon>Magnoliopsida</taxon>
        <taxon>eudicotyledons</taxon>
        <taxon>Gunneridae</taxon>
        <taxon>Pentapetalae</taxon>
        <taxon>rosids</taxon>
        <taxon>fabids</taxon>
        <taxon>Malpighiales</taxon>
        <taxon>Salicaceae</taxon>
        <taxon>Saliceae</taxon>
        <taxon>Populus</taxon>
    </lineage>
</organism>
<protein>
    <recommendedName>
        <fullName evidence="1">C2 domain-containing protein</fullName>
    </recommendedName>
</protein>
<dbReference type="PANTHER" id="PTHR32246:SF68">
    <property type="entry name" value="OS01G0853800 PROTEIN"/>
    <property type="match status" value="1"/>
</dbReference>
<evidence type="ECO:0000313" key="3">
    <source>
        <dbReference type="Proteomes" id="UP000886885"/>
    </source>
</evidence>